<dbReference type="Pfam" id="PF04516">
    <property type="entry name" value="CP2"/>
    <property type="match status" value="1"/>
</dbReference>
<feature type="compositionally biased region" description="Low complexity" evidence="2">
    <location>
        <begin position="390"/>
        <end position="408"/>
    </location>
</feature>
<dbReference type="GO" id="GO:0000978">
    <property type="term" value="F:RNA polymerase II cis-regulatory region sequence-specific DNA binding"/>
    <property type="evidence" value="ECO:0007669"/>
    <property type="project" value="TreeGrafter"/>
</dbReference>
<protein>
    <submittedName>
        <fullName evidence="4">SFRICE_027445</fullName>
    </submittedName>
</protein>
<dbReference type="InterPro" id="IPR007604">
    <property type="entry name" value="CP2"/>
</dbReference>
<comment type="subcellular location">
    <subcellularLocation>
        <location evidence="1">Nucleus</location>
    </subcellularLocation>
</comment>
<dbReference type="AlphaFoldDB" id="A0A2H1WAN9"/>
<gene>
    <name evidence="4" type="ORF">SFRICE_027445</name>
</gene>
<organism evidence="4">
    <name type="scientific">Spodoptera frugiperda</name>
    <name type="common">Fall armyworm</name>
    <dbReference type="NCBI Taxonomy" id="7108"/>
    <lineage>
        <taxon>Eukaryota</taxon>
        <taxon>Metazoa</taxon>
        <taxon>Ecdysozoa</taxon>
        <taxon>Arthropoda</taxon>
        <taxon>Hexapoda</taxon>
        <taxon>Insecta</taxon>
        <taxon>Pterygota</taxon>
        <taxon>Neoptera</taxon>
        <taxon>Endopterygota</taxon>
        <taxon>Lepidoptera</taxon>
        <taxon>Glossata</taxon>
        <taxon>Ditrysia</taxon>
        <taxon>Noctuoidea</taxon>
        <taxon>Noctuidae</taxon>
        <taxon>Amphipyrinae</taxon>
        <taxon>Spodoptera</taxon>
    </lineage>
</organism>
<evidence type="ECO:0000259" key="3">
    <source>
        <dbReference type="PROSITE" id="PS51968"/>
    </source>
</evidence>
<dbReference type="PROSITE" id="PS51968">
    <property type="entry name" value="GRH_CP2_DB"/>
    <property type="match status" value="1"/>
</dbReference>
<evidence type="ECO:0000256" key="2">
    <source>
        <dbReference type="SAM" id="MobiDB-lite"/>
    </source>
</evidence>
<accession>A0A2H1WAN9</accession>
<sequence length="665" mass="73388">MGNCMAYNVNKLVCLHILNRGKRDRKRSEIRGSAAQGRLDQSRWPRKDPSKPVRFVARFLRAHLPESHSRGAAAPLRPAPCATACQLTRQMTHASAGRTTIRSNPSDACFQHFLFICLHRRIPLSVTSDDLNWLAREQGFASYPSGSASGSDLFYIRLRRKEVMEVSGESWRAYYSSAEHPLSAATSAVLGAVADDGQGQPIEYYKLPPLGQDTHLNLHKDAKLVDVWPRMWLEAAHIDKDAQDLSRVIVGTRPTRSVQRAPLLLIHTFKIITNALSRPHPYARSVSECVCMLIVQRQCIVSMTSLRAHGEVGRTRGARAHRHQSRVSPLRRAGGALKAANGAHGAELAELSGLLHAGLVKREPEDLSRKVVDEPEHALKPPRHKVAVGEPGEAASPSPAPSRASSAGSLLPDAAMYAAQMFAPPGTPSPTPYGDQYSRQPATFAGEPYYREYFVGEGYQQRAAPPYADAEPASASAFSDRYATPRYHSKSVIAAAGLTVDLPSPDSGIGADAVTPRDHASAVQQSFDYTVICQQPGVGEDGRGTPSAHHSPAQAPRTRPWHDFGRQNDADKIQIAKLFSPYGFKYHLETASSSSQRREDDRITYINKGQFYGITLEYVHDPDKPLKNQTVKRLTYSNTFYLYSMGLDRNNQRYNATYIPQILLL</sequence>
<dbReference type="PANTHER" id="PTHR11037">
    <property type="entry name" value="TRANSCRIPTION FACTOR CP2"/>
    <property type="match status" value="1"/>
</dbReference>
<feature type="region of interest" description="Disordered" evidence="2">
    <location>
        <begin position="371"/>
        <end position="408"/>
    </location>
</feature>
<name>A0A2H1WAN9_SPOFR</name>
<feature type="compositionally biased region" description="Basic and acidic residues" evidence="2">
    <location>
        <begin position="40"/>
        <end position="49"/>
    </location>
</feature>
<dbReference type="PANTHER" id="PTHR11037:SF20">
    <property type="entry name" value="PROTEIN GRAINYHEAD"/>
    <property type="match status" value="1"/>
</dbReference>
<feature type="region of interest" description="Disordered" evidence="2">
    <location>
        <begin position="25"/>
        <end position="49"/>
    </location>
</feature>
<evidence type="ECO:0000313" key="4">
    <source>
        <dbReference type="EMBL" id="SOQ50107.1"/>
    </source>
</evidence>
<feature type="region of interest" description="Disordered" evidence="2">
    <location>
        <begin position="536"/>
        <end position="566"/>
    </location>
</feature>
<feature type="compositionally biased region" description="Basic residues" evidence="2">
    <location>
        <begin position="316"/>
        <end position="325"/>
    </location>
</feature>
<keyword evidence="1" id="KW-0539">Nucleus</keyword>
<dbReference type="GO" id="GO:0001228">
    <property type="term" value="F:DNA-binding transcription activator activity, RNA polymerase II-specific"/>
    <property type="evidence" value="ECO:0007669"/>
    <property type="project" value="TreeGrafter"/>
</dbReference>
<dbReference type="InterPro" id="IPR040167">
    <property type="entry name" value="TF_CP2-like"/>
</dbReference>
<keyword evidence="1" id="KW-0238">DNA-binding</keyword>
<feature type="region of interest" description="Disordered" evidence="2">
    <location>
        <begin position="312"/>
        <end position="331"/>
    </location>
</feature>
<dbReference type="GO" id="GO:0005634">
    <property type="term" value="C:nucleus"/>
    <property type="evidence" value="ECO:0007669"/>
    <property type="project" value="UniProtKB-SubCell"/>
</dbReference>
<evidence type="ECO:0000256" key="1">
    <source>
        <dbReference type="PROSITE-ProRule" id="PRU01313"/>
    </source>
</evidence>
<reference evidence="4" key="1">
    <citation type="submission" date="2016-07" db="EMBL/GenBank/DDBJ databases">
        <authorList>
            <person name="Bretaudeau A."/>
        </authorList>
    </citation>
    <scope>NUCLEOTIDE SEQUENCE</scope>
    <source>
        <strain evidence="4">Rice</strain>
        <tissue evidence="4">Whole body</tissue>
    </source>
</reference>
<dbReference type="EMBL" id="ODYU01007391">
    <property type="protein sequence ID" value="SOQ50107.1"/>
    <property type="molecule type" value="Genomic_DNA"/>
</dbReference>
<proteinExistence type="predicted"/>
<feature type="domain" description="Grh/CP2 DB" evidence="3">
    <location>
        <begin position="580"/>
        <end position="665"/>
    </location>
</feature>